<dbReference type="GO" id="GO:0005829">
    <property type="term" value="C:cytosol"/>
    <property type="evidence" value="ECO:0007669"/>
    <property type="project" value="TreeGrafter"/>
</dbReference>
<dbReference type="EMBL" id="CP001197">
    <property type="protein sequence ID" value="ACL07577.1"/>
    <property type="molecule type" value="Genomic_DNA"/>
</dbReference>
<feature type="compositionally biased region" description="Low complexity" evidence="1">
    <location>
        <begin position="156"/>
        <end position="166"/>
    </location>
</feature>
<feature type="domain" description="CheW-like" evidence="2">
    <location>
        <begin position="4"/>
        <end position="152"/>
    </location>
</feature>
<dbReference type="SUPFAM" id="SSF50341">
    <property type="entry name" value="CheW-like"/>
    <property type="match status" value="1"/>
</dbReference>
<dbReference type="STRING" id="883.DvMF_0620"/>
<dbReference type="InterPro" id="IPR039315">
    <property type="entry name" value="CheW"/>
</dbReference>
<dbReference type="AlphaFoldDB" id="B8DJY1"/>
<gene>
    <name evidence="3" type="ordered locus">DvMF_0620</name>
</gene>
<dbReference type="InterPro" id="IPR002545">
    <property type="entry name" value="CheW-lke_dom"/>
</dbReference>
<dbReference type="eggNOG" id="COG0835">
    <property type="taxonomic scope" value="Bacteria"/>
</dbReference>
<dbReference type="InterPro" id="IPR036061">
    <property type="entry name" value="CheW-like_dom_sf"/>
</dbReference>
<name>B8DJY1_NITV9</name>
<dbReference type="PANTHER" id="PTHR22617">
    <property type="entry name" value="CHEMOTAXIS SENSOR HISTIDINE KINASE-RELATED"/>
    <property type="match status" value="1"/>
</dbReference>
<dbReference type="KEGG" id="dvm:DvMF_0620"/>
<proteinExistence type="predicted"/>
<dbReference type="PROSITE" id="PS50851">
    <property type="entry name" value="CHEW"/>
    <property type="match status" value="1"/>
</dbReference>
<dbReference type="GO" id="GO:0007165">
    <property type="term" value="P:signal transduction"/>
    <property type="evidence" value="ECO:0007669"/>
    <property type="project" value="InterPro"/>
</dbReference>
<evidence type="ECO:0000313" key="3">
    <source>
        <dbReference type="EMBL" id="ACL07577.1"/>
    </source>
</evidence>
<dbReference type="Gene3D" id="2.40.50.180">
    <property type="entry name" value="CheA-289, Domain 4"/>
    <property type="match status" value="1"/>
</dbReference>
<dbReference type="SMART" id="SM00260">
    <property type="entry name" value="CheW"/>
    <property type="match status" value="1"/>
</dbReference>
<dbReference type="PANTHER" id="PTHR22617:SF41">
    <property type="entry name" value="CHEMOTAXIS SIGNAL TRANSDUCTION SYSTEM ADAPTOR PROTEIN CHEW"/>
    <property type="match status" value="1"/>
</dbReference>
<dbReference type="Pfam" id="PF01584">
    <property type="entry name" value="CheW"/>
    <property type="match status" value="1"/>
</dbReference>
<dbReference type="OrthoDB" id="9790406at2"/>
<sequence length="212" mass="22237">MVPVRRLLALTLGDERLALDIGVVREVLDFGELTRIPRMPQYVRGVVNLRGAAVPVVDLRTRLGMGNVARTVHSRIVIVEVPAPPDAGGGITLVGALADAVREVIEIEAVAVEPPPRMGTPVPADVLAGIFRHEGRHVLLLDADRLFDDEEPSGAPVPTLPQSVLPSPLPSQPRNPSRPLAEEQAADGQPHARPAPADGAPGAPVRFGGGGA</sequence>
<dbReference type="HOGENOM" id="CLU_048995_3_4_7"/>
<dbReference type="GO" id="GO:0006935">
    <property type="term" value="P:chemotaxis"/>
    <property type="evidence" value="ECO:0007669"/>
    <property type="project" value="InterPro"/>
</dbReference>
<evidence type="ECO:0000256" key="1">
    <source>
        <dbReference type="SAM" id="MobiDB-lite"/>
    </source>
</evidence>
<protein>
    <submittedName>
        <fullName evidence="3">CheW protein</fullName>
    </submittedName>
</protein>
<dbReference type="Gene3D" id="2.30.30.40">
    <property type="entry name" value="SH3 Domains"/>
    <property type="match status" value="1"/>
</dbReference>
<accession>B8DJY1</accession>
<reference evidence="3" key="1">
    <citation type="submission" date="2008-10" db="EMBL/GenBank/DDBJ databases">
        <title>Complete sequence of Desulfovibrio vulgaris str. 'Miyazaki F'.</title>
        <authorList>
            <person name="Lucas S."/>
            <person name="Copeland A."/>
            <person name="Lapidus A."/>
            <person name="Glavina del Rio T."/>
            <person name="Dalin E."/>
            <person name="Tice H."/>
            <person name="Bruce D."/>
            <person name="Goodwin L."/>
            <person name="Pitluck S."/>
            <person name="Sims D."/>
            <person name="Brettin T."/>
            <person name="Detter J.C."/>
            <person name="Han C."/>
            <person name="Larimer F."/>
            <person name="Land M."/>
            <person name="Hauser L."/>
            <person name="Kyrpides N."/>
            <person name="Mikhailova N."/>
            <person name="Hazen T.C."/>
            <person name="Richardson P."/>
        </authorList>
    </citation>
    <scope>NUCLEOTIDE SEQUENCE</scope>
    <source>
        <strain evidence="3">Miyazaki F</strain>
    </source>
</reference>
<evidence type="ECO:0000259" key="2">
    <source>
        <dbReference type="PROSITE" id="PS50851"/>
    </source>
</evidence>
<feature type="region of interest" description="Disordered" evidence="1">
    <location>
        <begin position="150"/>
        <end position="212"/>
    </location>
</feature>
<organism evidence="3">
    <name type="scientific">Nitratidesulfovibrio vulgaris (strain DSM 19637 / Miyazaki F)</name>
    <name type="common">Desulfovibrio vulgaris</name>
    <dbReference type="NCBI Taxonomy" id="883"/>
    <lineage>
        <taxon>Bacteria</taxon>
        <taxon>Pseudomonadati</taxon>
        <taxon>Thermodesulfobacteriota</taxon>
        <taxon>Desulfovibrionia</taxon>
        <taxon>Desulfovibrionales</taxon>
        <taxon>Desulfovibrionaceae</taxon>
        <taxon>Nitratidesulfovibrio</taxon>
    </lineage>
</organism>
<feature type="compositionally biased region" description="Low complexity" evidence="1">
    <location>
        <begin position="191"/>
        <end position="204"/>
    </location>
</feature>